<dbReference type="HOGENOM" id="CLU_2022460_0_0_9"/>
<accession>E4Q5T3</accession>
<gene>
    <name evidence="2" type="ordered locus">Calow_1968</name>
</gene>
<proteinExistence type="predicted"/>
<keyword evidence="3" id="KW-1185">Reference proteome</keyword>
<keyword evidence="1" id="KW-0732">Signal</keyword>
<evidence type="ECO:0000256" key="1">
    <source>
        <dbReference type="SAM" id="SignalP"/>
    </source>
</evidence>
<reference key="1">
    <citation type="submission" date="2010-09" db="EMBL/GenBank/DDBJ databases">
        <title>Complete sequence of Caldicellulosiruptor owensensis OL.</title>
        <authorList>
            <consortium name="US DOE Joint Genome Institute"/>
            <person name="Lucas S."/>
            <person name="Copeland A."/>
            <person name="Lapidus A."/>
            <person name="Cheng J.-F."/>
            <person name="Bruce D."/>
            <person name="Goodwin L."/>
            <person name="Pitluck S."/>
            <person name="Davenport K."/>
            <person name="Detter J.C."/>
            <person name="Han C."/>
            <person name="Tapia R."/>
            <person name="Land M."/>
            <person name="Hauser L."/>
            <person name="Chang Y.-J."/>
            <person name="Jeffries C."/>
            <person name="Kyrpides N."/>
            <person name="Ivanova N."/>
            <person name="Mikhailova N."/>
            <person name="Blumer-Schuette S.E."/>
            <person name="Kelly R.M."/>
            <person name="Woyke T."/>
        </authorList>
    </citation>
    <scope>NUCLEOTIDE SEQUENCE</scope>
    <source>
        <strain>OL</strain>
    </source>
</reference>
<dbReference type="RefSeq" id="WP_013412814.1">
    <property type="nucleotide sequence ID" value="NC_014657.1"/>
</dbReference>
<reference evidence="2 3" key="2">
    <citation type="journal article" date="2011" name="J. Bacteriol.">
        <title>Complete genome sequences for the anaerobic, extremely thermophilic plant biomass-degrading bacteria Caldicellulosiruptor hydrothermalis, Caldicellulosiruptor kristjanssonii, Caldicellulosiruptor kronotskyensis, Caldicellulosiruptor owensenis, and Caldicellulosiruptor lactoaceticus.</title>
        <authorList>
            <person name="Blumer-Schuette S.E."/>
            <person name="Ozdemir I."/>
            <person name="Mistry D."/>
            <person name="Lucas S."/>
            <person name="Lapidus A."/>
            <person name="Cheng J.F."/>
            <person name="Goodwin L.A."/>
            <person name="Pitluck S."/>
            <person name="Land M.L."/>
            <person name="Hauser L.J."/>
            <person name="Woyke T."/>
            <person name="Mikhailova N."/>
            <person name="Pati A."/>
            <person name="Kyrpides N.C."/>
            <person name="Ivanova N."/>
            <person name="Detter J.C."/>
            <person name="Walston-Davenport K."/>
            <person name="Han S."/>
            <person name="Adams M.W."/>
            <person name="Kelly R.M."/>
        </authorList>
    </citation>
    <scope>NUCLEOTIDE SEQUENCE [LARGE SCALE GENOMIC DNA]</scope>
    <source>
        <strain evidence="3">ATCC 700167 / DSM 13100 / OL</strain>
    </source>
</reference>
<feature type="signal peptide" evidence="1">
    <location>
        <begin position="1"/>
        <end position="23"/>
    </location>
</feature>
<dbReference type="EMBL" id="CP002216">
    <property type="protein sequence ID" value="ADQ05492.1"/>
    <property type="molecule type" value="Genomic_DNA"/>
</dbReference>
<dbReference type="KEGG" id="cow:Calow_1968"/>
<feature type="chain" id="PRO_5003187671" evidence="1">
    <location>
        <begin position="24"/>
        <end position="122"/>
    </location>
</feature>
<dbReference type="Proteomes" id="UP000006889">
    <property type="component" value="Chromosome"/>
</dbReference>
<organism evidence="2 3">
    <name type="scientific">Caldicellulosiruptor owensensis (strain ATCC 700167 / DSM 13100 / OL)</name>
    <dbReference type="NCBI Taxonomy" id="632518"/>
    <lineage>
        <taxon>Bacteria</taxon>
        <taxon>Bacillati</taxon>
        <taxon>Bacillota</taxon>
        <taxon>Bacillota incertae sedis</taxon>
        <taxon>Caldicellulosiruptorales</taxon>
        <taxon>Caldicellulosiruptoraceae</taxon>
        <taxon>Caldicellulosiruptor</taxon>
    </lineage>
</organism>
<evidence type="ECO:0000313" key="3">
    <source>
        <dbReference type="Proteomes" id="UP000006889"/>
    </source>
</evidence>
<name>E4Q5T3_CALOW</name>
<dbReference type="STRING" id="632518.Calow_1968"/>
<protein>
    <submittedName>
        <fullName evidence="2">Uncharacterized protein</fullName>
    </submittedName>
</protein>
<evidence type="ECO:0000313" key="2">
    <source>
        <dbReference type="EMBL" id="ADQ05492.1"/>
    </source>
</evidence>
<dbReference type="AlphaFoldDB" id="E4Q5T3"/>
<sequence>MKNFRRFISLTVIVVFLISSVFAFGQNLTPSQTCIDRAKGLLQELVTYVKNSGSAAQTAEVISKFVSGSGRTALINAFNQISSGPGAAQRLKDTLGLDTDTISLLLITGWQVIKMGRGKIGL</sequence>